<dbReference type="InterPro" id="IPR035093">
    <property type="entry name" value="RelE/ParE_toxin_dom_sf"/>
</dbReference>
<dbReference type="eggNOG" id="COG3041">
    <property type="taxonomic scope" value="Bacteria"/>
</dbReference>
<dbReference type="Pfam" id="PF15738">
    <property type="entry name" value="YafQ_toxin"/>
    <property type="match status" value="1"/>
</dbReference>
<feature type="active site" description="Proton donor" evidence="2">
    <location>
        <position position="87"/>
    </location>
</feature>
<gene>
    <name evidence="3" type="ORF">Premu_2294</name>
</gene>
<dbReference type="NCBIfam" id="TIGR02385">
    <property type="entry name" value="RelE_StbE"/>
    <property type="match status" value="1"/>
</dbReference>
<dbReference type="InterPro" id="IPR004386">
    <property type="entry name" value="Toxin_YafQ-like"/>
</dbReference>
<dbReference type="GO" id="GO:0004521">
    <property type="term" value="F:RNA endonuclease activity"/>
    <property type="evidence" value="ECO:0007669"/>
    <property type="project" value="TreeGrafter"/>
</dbReference>
<dbReference type="PANTHER" id="PTHR40588">
    <property type="entry name" value="MRNA INTERFERASE TOXIN YAFQ"/>
    <property type="match status" value="1"/>
</dbReference>
<dbReference type="HOGENOM" id="CLU_161929_4_1_10"/>
<proteinExistence type="predicted"/>
<protein>
    <submittedName>
        <fullName evidence="3">Addiction module toxin, RelE/StbE family</fullName>
    </submittedName>
</protein>
<dbReference type="GO" id="GO:0006415">
    <property type="term" value="P:translational termination"/>
    <property type="evidence" value="ECO:0007669"/>
    <property type="project" value="TreeGrafter"/>
</dbReference>
<dbReference type="PIRSF" id="PIRSF006156">
    <property type="entry name" value="YafQ"/>
    <property type="match status" value="1"/>
</dbReference>
<accession>F8N8T4</accession>
<keyword evidence="4" id="KW-1185">Reference proteome</keyword>
<dbReference type="STRING" id="688246.Premu_2294"/>
<dbReference type="SUPFAM" id="SSF143011">
    <property type="entry name" value="RelE-like"/>
    <property type="match status" value="1"/>
</dbReference>
<dbReference type="EMBL" id="GL945017">
    <property type="protein sequence ID" value="EGN57679.1"/>
    <property type="molecule type" value="Genomic_DNA"/>
</dbReference>
<dbReference type="InterPro" id="IPR007712">
    <property type="entry name" value="RelE/ParE_toxin"/>
</dbReference>
<dbReference type="OrthoDB" id="7030467at2"/>
<dbReference type="Proteomes" id="UP000002772">
    <property type="component" value="Unassembled WGS sequence"/>
</dbReference>
<evidence type="ECO:0000313" key="4">
    <source>
        <dbReference type="Proteomes" id="UP000002772"/>
    </source>
</evidence>
<organism evidence="3 4">
    <name type="scientific">Hallella multisaccharivorax DSM 17128</name>
    <dbReference type="NCBI Taxonomy" id="688246"/>
    <lineage>
        <taxon>Bacteria</taxon>
        <taxon>Pseudomonadati</taxon>
        <taxon>Bacteroidota</taxon>
        <taxon>Bacteroidia</taxon>
        <taxon>Bacteroidales</taxon>
        <taxon>Prevotellaceae</taxon>
        <taxon>Hallella</taxon>
    </lineage>
</organism>
<dbReference type="AlphaFoldDB" id="F8N8T4"/>
<keyword evidence="1" id="KW-1277">Toxin-antitoxin system</keyword>
<dbReference type="PANTHER" id="PTHR40588:SF1">
    <property type="entry name" value="MRNA INTERFERASE TOXIN YAFQ"/>
    <property type="match status" value="1"/>
</dbReference>
<evidence type="ECO:0000256" key="2">
    <source>
        <dbReference type="PIRSR" id="PIRSR006156-1"/>
    </source>
</evidence>
<dbReference type="RefSeq" id="WP_007575408.1">
    <property type="nucleotide sequence ID" value="NZ_BPTS01000002.1"/>
</dbReference>
<evidence type="ECO:0000256" key="1">
    <source>
        <dbReference type="ARBA" id="ARBA00022649"/>
    </source>
</evidence>
<evidence type="ECO:0000313" key="3">
    <source>
        <dbReference type="EMBL" id="EGN57679.1"/>
    </source>
</evidence>
<dbReference type="GO" id="GO:0006402">
    <property type="term" value="P:mRNA catabolic process"/>
    <property type="evidence" value="ECO:0007669"/>
    <property type="project" value="TreeGrafter"/>
</dbReference>
<name>F8N8T4_9BACT</name>
<reference evidence="4" key="1">
    <citation type="journal article" date="2011" name="Stand. Genomic Sci.">
        <title>Non-contiguous finished genome sequence of the opportunistic oral pathogen Prevotella multisaccharivorax type strain (PPPA20).</title>
        <authorList>
            <person name="Pati A."/>
            <person name="Gronow S."/>
            <person name="Lu M."/>
            <person name="Lapidus A."/>
            <person name="Nolan M."/>
            <person name="Lucas S."/>
            <person name="Hammon N."/>
            <person name="Deshpande S."/>
            <person name="Cheng J.F."/>
            <person name="Tapia R."/>
            <person name="Han C."/>
            <person name="Goodwin L."/>
            <person name="Pitluck S."/>
            <person name="Liolios K."/>
            <person name="Pagani I."/>
            <person name="Mavromatis K."/>
            <person name="Mikhailova N."/>
            <person name="Huntemann M."/>
            <person name="Chen A."/>
            <person name="Palaniappan K."/>
            <person name="Land M."/>
            <person name="Hauser L."/>
            <person name="Detter J.C."/>
            <person name="Brambilla E.M."/>
            <person name="Rohde M."/>
            <person name="Goker M."/>
            <person name="Woyke T."/>
            <person name="Bristow J."/>
            <person name="Eisen J.A."/>
            <person name="Markowitz V."/>
            <person name="Hugenholtz P."/>
            <person name="Kyrpides N.C."/>
            <person name="Klenk H.P."/>
            <person name="Ivanova N."/>
        </authorList>
    </citation>
    <scope>NUCLEOTIDE SEQUENCE [LARGE SCALE GENOMIC DNA]</scope>
    <source>
        <strain evidence="4">DSM 17128</strain>
    </source>
</reference>
<dbReference type="Gene3D" id="3.30.2310.20">
    <property type="entry name" value="RelE-like"/>
    <property type="match status" value="1"/>
</dbReference>
<sequence>MKYRIRRTTQFKKSFKLAVRRGKSIELFTKVITFLAEEGKLPKEFKPHLLRGTFKDIWECHLDPDWLLLWKQDDIDLILILTDTGTHSDIFKT</sequence>